<dbReference type="Proteomes" id="UP000287547">
    <property type="component" value="Unassembled WGS sequence"/>
</dbReference>
<sequence length="282" mass="30141">MSATATSVRRDRALWVQCACTALVALGAAYASYRHGREFALRFGADHTTAAIWPLIVDGLLTTATVELWKTGHGRRAGGRWAAWLSFVFGICLSLCANVAAAPELSVFGVAVAACPPLALLLAAELLNRALKRHRAETSAETTTETNETAETGETGDETASVVRLAVVSDESRPPAEPTAEQRMWAYYVTERSKGRTPTGAELDRVAGTHNYGRRLLRRWRQQDRTIDGGVAEQRLPELIGAVGPALIGCAAQPEALARSSSSRTSASRSRHHAACSASVSS</sequence>
<dbReference type="RefSeq" id="WP_125728651.1">
    <property type="nucleotide sequence ID" value="NZ_QHKI01000116.1"/>
</dbReference>
<evidence type="ECO:0000256" key="1">
    <source>
        <dbReference type="SAM" id="MobiDB-lite"/>
    </source>
</evidence>
<feature type="compositionally biased region" description="Low complexity" evidence="1">
    <location>
        <begin position="139"/>
        <end position="160"/>
    </location>
</feature>
<feature type="compositionally biased region" description="Low complexity" evidence="1">
    <location>
        <begin position="259"/>
        <end position="268"/>
    </location>
</feature>
<feature type="transmembrane region" description="Helical" evidence="2">
    <location>
        <begin position="107"/>
        <end position="127"/>
    </location>
</feature>
<gene>
    <name evidence="3" type="ORF">DMH04_54140</name>
</gene>
<accession>A0A428XYF7</accession>
<dbReference type="Pfam" id="PF10935">
    <property type="entry name" value="DUF2637"/>
    <property type="match status" value="1"/>
</dbReference>
<keyword evidence="2" id="KW-0812">Transmembrane</keyword>
<evidence type="ECO:0000313" key="4">
    <source>
        <dbReference type="Proteomes" id="UP000287547"/>
    </source>
</evidence>
<keyword evidence="2" id="KW-1133">Transmembrane helix</keyword>
<evidence type="ECO:0000256" key="2">
    <source>
        <dbReference type="SAM" id="Phobius"/>
    </source>
</evidence>
<comment type="caution">
    <text evidence="3">The sequence shown here is derived from an EMBL/GenBank/DDBJ whole genome shotgun (WGS) entry which is preliminary data.</text>
</comment>
<feature type="transmembrane region" description="Helical" evidence="2">
    <location>
        <begin position="51"/>
        <end position="69"/>
    </location>
</feature>
<reference evidence="3 4" key="1">
    <citation type="submission" date="2018-05" db="EMBL/GenBank/DDBJ databases">
        <title>Evolution of GPA BGCs.</title>
        <authorList>
            <person name="Waglechner N."/>
            <person name="Wright G.D."/>
        </authorList>
    </citation>
    <scope>NUCLEOTIDE SEQUENCE [LARGE SCALE GENOMIC DNA]</scope>
    <source>
        <strain evidence="3 4">A82846</strain>
    </source>
</reference>
<name>A0A428XYF7_KIBAR</name>
<feature type="transmembrane region" description="Helical" evidence="2">
    <location>
        <begin position="12"/>
        <end position="31"/>
    </location>
</feature>
<feature type="transmembrane region" description="Helical" evidence="2">
    <location>
        <begin position="81"/>
        <end position="101"/>
    </location>
</feature>
<keyword evidence="2" id="KW-0472">Membrane</keyword>
<evidence type="ECO:0008006" key="5">
    <source>
        <dbReference type="Google" id="ProtNLM"/>
    </source>
</evidence>
<feature type="region of interest" description="Disordered" evidence="1">
    <location>
        <begin position="134"/>
        <end position="160"/>
    </location>
</feature>
<dbReference type="EMBL" id="QHKI01000116">
    <property type="protein sequence ID" value="RSM60388.1"/>
    <property type="molecule type" value="Genomic_DNA"/>
</dbReference>
<feature type="region of interest" description="Disordered" evidence="1">
    <location>
        <begin position="259"/>
        <end position="282"/>
    </location>
</feature>
<evidence type="ECO:0000313" key="3">
    <source>
        <dbReference type="EMBL" id="RSM60388.1"/>
    </source>
</evidence>
<dbReference type="InterPro" id="IPR021235">
    <property type="entry name" value="DUF2637"/>
</dbReference>
<proteinExistence type="predicted"/>
<dbReference type="AlphaFoldDB" id="A0A428XYF7"/>
<dbReference type="OrthoDB" id="4541349at2"/>
<protein>
    <recommendedName>
        <fullName evidence="5">DUF2637 domain-containing protein</fullName>
    </recommendedName>
</protein>
<organism evidence="3 4">
    <name type="scientific">Kibdelosporangium aridum</name>
    <dbReference type="NCBI Taxonomy" id="2030"/>
    <lineage>
        <taxon>Bacteria</taxon>
        <taxon>Bacillati</taxon>
        <taxon>Actinomycetota</taxon>
        <taxon>Actinomycetes</taxon>
        <taxon>Pseudonocardiales</taxon>
        <taxon>Pseudonocardiaceae</taxon>
        <taxon>Kibdelosporangium</taxon>
    </lineage>
</organism>